<name>A0ABP6S528_9ACTN</name>
<comment type="caution">
    <text evidence="2">The sequence shown here is derived from an EMBL/GenBank/DDBJ whole genome shotgun (WGS) entry which is preliminary data.</text>
</comment>
<evidence type="ECO:0000313" key="2">
    <source>
        <dbReference type="EMBL" id="GAA3368378.1"/>
    </source>
</evidence>
<evidence type="ECO:0000256" key="1">
    <source>
        <dbReference type="SAM" id="MobiDB-lite"/>
    </source>
</evidence>
<keyword evidence="3" id="KW-1185">Reference proteome</keyword>
<organism evidence="2 3">
    <name type="scientific">Streptomyces sannanensis</name>
    <dbReference type="NCBI Taxonomy" id="285536"/>
    <lineage>
        <taxon>Bacteria</taxon>
        <taxon>Bacillati</taxon>
        <taxon>Actinomycetota</taxon>
        <taxon>Actinomycetes</taxon>
        <taxon>Kitasatosporales</taxon>
        <taxon>Streptomycetaceae</taxon>
        <taxon>Streptomyces</taxon>
    </lineage>
</organism>
<feature type="region of interest" description="Disordered" evidence="1">
    <location>
        <begin position="94"/>
        <end position="113"/>
    </location>
</feature>
<gene>
    <name evidence="2" type="ORF">GCM10020367_06480</name>
</gene>
<protein>
    <submittedName>
        <fullName evidence="2">Uncharacterized protein</fullName>
    </submittedName>
</protein>
<dbReference type="EMBL" id="BAAAYL010000001">
    <property type="protein sequence ID" value="GAA3368378.1"/>
    <property type="molecule type" value="Genomic_DNA"/>
</dbReference>
<sequence>MTLFRVSSLPIHVECFVVVPEDRNGADGLEPDLQVVALNQANQAAAKYGRLTGLVGDDVQDDLRRGWRMCRWAAAGSWSASGAWSARSWAAGGRPSASRSQGCWSAINAAPRV</sequence>
<proteinExistence type="predicted"/>
<dbReference type="Proteomes" id="UP001499990">
    <property type="component" value="Unassembled WGS sequence"/>
</dbReference>
<evidence type="ECO:0000313" key="3">
    <source>
        <dbReference type="Proteomes" id="UP001499990"/>
    </source>
</evidence>
<reference evidence="3" key="1">
    <citation type="journal article" date="2019" name="Int. J. Syst. Evol. Microbiol.">
        <title>The Global Catalogue of Microorganisms (GCM) 10K type strain sequencing project: providing services to taxonomists for standard genome sequencing and annotation.</title>
        <authorList>
            <consortium name="The Broad Institute Genomics Platform"/>
            <consortium name="The Broad Institute Genome Sequencing Center for Infectious Disease"/>
            <person name="Wu L."/>
            <person name="Ma J."/>
        </authorList>
    </citation>
    <scope>NUCLEOTIDE SEQUENCE [LARGE SCALE GENOMIC DNA]</scope>
    <source>
        <strain evidence="3">JCM 9651</strain>
    </source>
</reference>
<accession>A0ABP6S528</accession>